<dbReference type="InterPro" id="IPR003877">
    <property type="entry name" value="SPRY_dom"/>
</dbReference>
<dbReference type="CDD" id="cd11709">
    <property type="entry name" value="SPRY"/>
    <property type="match status" value="1"/>
</dbReference>
<accession>A0A425DQ31</accession>
<dbReference type="SUPFAM" id="SSF49899">
    <property type="entry name" value="Concanavalin A-like lectins/glucanases"/>
    <property type="match status" value="1"/>
</dbReference>
<gene>
    <name evidence="3" type="ORF">B5M09_012546</name>
</gene>
<reference evidence="3" key="1">
    <citation type="submission" date="2018-07" db="EMBL/GenBank/DDBJ databases">
        <title>Annotation of Aphanomyces astaci genome assembly.</title>
        <authorList>
            <person name="Studholme D.J."/>
        </authorList>
    </citation>
    <scope>NUCLEOTIDE SEQUENCE [LARGE SCALE GENOMIC DNA]</scope>
    <source>
        <strain evidence="3">Pc</strain>
    </source>
</reference>
<dbReference type="PROSITE" id="PS50188">
    <property type="entry name" value="B302_SPRY"/>
    <property type="match status" value="1"/>
</dbReference>
<keyword evidence="4" id="KW-1185">Reference proteome</keyword>
<evidence type="ECO:0000256" key="1">
    <source>
        <dbReference type="SAM" id="MobiDB-lite"/>
    </source>
</evidence>
<feature type="domain" description="B30.2/SPRY" evidence="2">
    <location>
        <begin position="1"/>
        <end position="176"/>
    </location>
</feature>
<sequence length="447" mass="49825">MWLADKHQRFVVILPSHDTATLSSDLTSGKLEPHASAGNRVLFRGNIGISSGVHYWEVGVQACNHGSLFVVLIASSQITSSEGWGDFGFVSYGVRWSQVEGEHLYGLYFSAGDTIGVRFDLEQATLSFTKDGDDFTRGRPAPRYESPVANGTAMYHTFISRGEFTPQRSRGGILVELTNADFDKTITRLHGIDRFSLRHGEAIVLGEKDGVVWYVIQGDEAAGAWYWTDPEVAHLLTLNPSEVGTVELRGLHDAKRPQLVQVSDLWYPSCNLDEDQAARRLSLLLAWNSKVQLLLPFLDFHGQHLLESPISGTANRLTHLRHLIFERHKSSFGGTKVDITTTHTRPPSDEYERPDSLREMPVNRIVALDEPVSFATSVFGQLHKDKFIVNGTASHFFGQIDWHGHETSHYGVLKAVDRKDLGAVDTMLMRELHDLECLGDAEVGPRP</sequence>
<dbReference type="AlphaFoldDB" id="A0A425DQ31"/>
<name>A0A425DQ31_APHAT</name>
<evidence type="ECO:0000259" key="2">
    <source>
        <dbReference type="PROSITE" id="PS50188"/>
    </source>
</evidence>
<protein>
    <recommendedName>
        <fullName evidence="2">B30.2/SPRY domain-containing protein</fullName>
    </recommendedName>
</protein>
<feature type="compositionally biased region" description="Basic and acidic residues" evidence="1">
    <location>
        <begin position="346"/>
        <end position="355"/>
    </location>
</feature>
<feature type="region of interest" description="Disordered" evidence="1">
    <location>
        <begin position="336"/>
        <end position="355"/>
    </location>
</feature>
<comment type="caution">
    <text evidence="3">The sequence shown here is derived from an EMBL/GenBank/DDBJ whole genome shotgun (WGS) entry which is preliminary data.</text>
</comment>
<dbReference type="Pfam" id="PF00622">
    <property type="entry name" value="SPRY"/>
    <property type="match status" value="1"/>
</dbReference>
<dbReference type="InterPro" id="IPR001870">
    <property type="entry name" value="B30.2/SPRY"/>
</dbReference>
<proteinExistence type="predicted"/>
<dbReference type="InterPro" id="IPR013320">
    <property type="entry name" value="ConA-like_dom_sf"/>
</dbReference>
<dbReference type="EMBL" id="MZMZ02000066">
    <property type="protein sequence ID" value="RQM31367.1"/>
    <property type="molecule type" value="Genomic_DNA"/>
</dbReference>
<dbReference type="VEuPathDB" id="FungiDB:H257_05035"/>
<organism evidence="3 4">
    <name type="scientific">Aphanomyces astaci</name>
    <name type="common">Crayfish plague agent</name>
    <dbReference type="NCBI Taxonomy" id="112090"/>
    <lineage>
        <taxon>Eukaryota</taxon>
        <taxon>Sar</taxon>
        <taxon>Stramenopiles</taxon>
        <taxon>Oomycota</taxon>
        <taxon>Saprolegniomycetes</taxon>
        <taxon>Saprolegniales</taxon>
        <taxon>Verrucalvaceae</taxon>
        <taxon>Aphanomyces</taxon>
    </lineage>
</organism>
<dbReference type="InterPro" id="IPR043136">
    <property type="entry name" value="B30.2/SPRY_sf"/>
</dbReference>
<evidence type="ECO:0000313" key="4">
    <source>
        <dbReference type="Proteomes" id="UP000284702"/>
    </source>
</evidence>
<dbReference type="Gene3D" id="2.60.120.920">
    <property type="match status" value="1"/>
</dbReference>
<dbReference type="Proteomes" id="UP000284702">
    <property type="component" value="Unassembled WGS sequence"/>
</dbReference>
<evidence type="ECO:0000313" key="3">
    <source>
        <dbReference type="EMBL" id="RQM31367.1"/>
    </source>
</evidence>